<evidence type="ECO:0000313" key="2">
    <source>
        <dbReference type="EMBL" id="CAI9300225.1"/>
    </source>
</evidence>
<protein>
    <submittedName>
        <fullName evidence="2">Uncharacterized protein</fullName>
    </submittedName>
</protein>
<dbReference type="Proteomes" id="UP001177003">
    <property type="component" value="Chromosome 8"/>
</dbReference>
<feature type="chain" id="PRO_5041371649" evidence="1">
    <location>
        <begin position="28"/>
        <end position="196"/>
    </location>
</feature>
<reference evidence="2" key="1">
    <citation type="submission" date="2023-04" db="EMBL/GenBank/DDBJ databases">
        <authorList>
            <person name="Vijverberg K."/>
            <person name="Xiong W."/>
            <person name="Schranz E."/>
        </authorList>
    </citation>
    <scope>NUCLEOTIDE SEQUENCE</scope>
</reference>
<dbReference type="AlphaFoldDB" id="A0AA35ZWL7"/>
<proteinExistence type="predicted"/>
<keyword evidence="1" id="KW-0732">Signal</keyword>
<organism evidence="2 3">
    <name type="scientific">Lactuca saligna</name>
    <name type="common">Willowleaf lettuce</name>
    <dbReference type="NCBI Taxonomy" id="75948"/>
    <lineage>
        <taxon>Eukaryota</taxon>
        <taxon>Viridiplantae</taxon>
        <taxon>Streptophyta</taxon>
        <taxon>Embryophyta</taxon>
        <taxon>Tracheophyta</taxon>
        <taxon>Spermatophyta</taxon>
        <taxon>Magnoliopsida</taxon>
        <taxon>eudicotyledons</taxon>
        <taxon>Gunneridae</taxon>
        <taxon>Pentapetalae</taxon>
        <taxon>asterids</taxon>
        <taxon>campanulids</taxon>
        <taxon>Asterales</taxon>
        <taxon>Asteraceae</taxon>
        <taxon>Cichorioideae</taxon>
        <taxon>Cichorieae</taxon>
        <taxon>Lactucinae</taxon>
        <taxon>Lactuca</taxon>
    </lineage>
</organism>
<evidence type="ECO:0000256" key="1">
    <source>
        <dbReference type="SAM" id="SignalP"/>
    </source>
</evidence>
<gene>
    <name evidence="2" type="ORF">LSALG_LOCUS38879</name>
</gene>
<dbReference type="EMBL" id="OX465084">
    <property type="protein sequence ID" value="CAI9300225.1"/>
    <property type="molecule type" value="Genomic_DNA"/>
</dbReference>
<accession>A0AA35ZWL7</accession>
<evidence type="ECO:0000313" key="3">
    <source>
        <dbReference type="Proteomes" id="UP001177003"/>
    </source>
</evidence>
<feature type="signal peptide" evidence="1">
    <location>
        <begin position="1"/>
        <end position="27"/>
    </location>
</feature>
<name>A0AA35ZWL7_LACSI</name>
<sequence length="196" mass="22283">MEISCARFWSIIVKYALVLHWIQVTDSSVMTVIPIFHTSNFFVSDPTKFDLMGSILEAMLLKKGNEASGSKRKRKLDDDEEEEEEDISAGATLKRKTCDIELDEIVCVAKEGEAHEKEALDAQVALETQKADFPPWSIEWILNEAIENPSVYCLEPVVSFDLENTSDSQLYLPITPKYFLFRSFEKIEKASVSHNV</sequence>
<keyword evidence="3" id="KW-1185">Reference proteome</keyword>